<evidence type="ECO:0000256" key="3">
    <source>
        <dbReference type="ARBA" id="ARBA00022692"/>
    </source>
</evidence>
<name>A0A8N4KVX1_BACDO</name>
<evidence type="ECO:0000256" key="6">
    <source>
        <dbReference type="ARBA" id="ARBA00023170"/>
    </source>
</evidence>
<feature type="chain" id="PRO_5045552384" evidence="9">
    <location>
        <begin position="24"/>
        <end position="631"/>
    </location>
</feature>
<evidence type="ECO:0000313" key="10">
    <source>
        <dbReference type="Proteomes" id="UP001652620"/>
    </source>
</evidence>
<reference evidence="11" key="1">
    <citation type="submission" date="2025-08" db="UniProtKB">
        <authorList>
            <consortium name="RefSeq"/>
        </authorList>
    </citation>
    <scope>IDENTIFICATION</scope>
    <source>
        <tissue evidence="11">Adult</tissue>
    </source>
</reference>
<evidence type="ECO:0000256" key="1">
    <source>
        <dbReference type="ARBA" id="ARBA00004651"/>
    </source>
</evidence>
<dbReference type="OrthoDB" id="7955835at2759"/>
<sequence>MSTTHQLLLTTLLTALLYRTTAAQSWDRAYIKDYILPMMPFVQPQEIAWFISEQLSKAIYVDIEEFIVEFDVELKLTQTVLTHRNDRPFIATEMKKTILSIVFTSGPDDNIMDAHDYALGSRHNTFSFIIMLKRITDFGVVVRFLQDLRRRKFQNPMLYYVSVDGRNQIYGYTVFPHFEIVDRANYLDQLSGDYTRFLAGGLDTMGYQICTPLRQDLPGVFHAPDASGKVTSWQGSSFSLLRLFTDYINATLVSYEMPKDRLGGNVIDMKAAMDLLRHDEITFLAHAYALFYEDDIISLSYPIGVVRWCLMVPIWNSVTTIFYPLEPFDELTWLCIVVVFGALLLMQTLCCLLQGTHELATRLSDGILHSFCLSTGISAPSLIAAPNALDFFIFTTFFFYGFFLTANYTSLLGSILTVTSFRAQFNTMDDLIAANLSVLIIDYELEFLYSGGLALPSNFSRLIQPVDVATFIKYQYSFNTNYAYFVTEEKWHFLDLQQQYLKPGFFKFSNICFGTFFLAFPMQRDSLFYRSLEYYTFRMHSSGLMDHYERTAFDYAVHAGLVKRLAQNAEYTSAGMQHLVVVFLMLLTMYAVSLLVFLLERLSHRLMVGTIPPNSALLSRLRPQSVLKNSL</sequence>
<evidence type="ECO:0000313" key="11">
    <source>
        <dbReference type="RefSeq" id="XP_029404232.2"/>
    </source>
</evidence>
<dbReference type="GO" id="GO:0005886">
    <property type="term" value="C:plasma membrane"/>
    <property type="evidence" value="ECO:0007669"/>
    <property type="project" value="UniProtKB-SubCell"/>
</dbReference>
<accession>A0A8N4KVX1</accession>
<keyword evidence="2" id="KW-1003">Cell membrane</keyword>
<keyword evidence="9" id="KW-0732">Signal</keyword>
<evidence type="ECO:0000256" key="2">
    <source>
        <dbReference type="ARBA" id="ARBA00022475"/>
    </source>
</evidence>
<dbReference type="PANTHER" id="PTHR42643:SF41">
    <property type="entry name" value="IONOTROPIC RECEPTOR 20A-RELATED"/>
    <property type="match status" value="1"/>
</dbReference>
<dbReference type="RefSeq" id="XP_029404232.2">
    <property type="nucleotide sequence ID" value="XM_029548372.2"/>
</dbReference>
<evidence type="ECO:0000256" key="4">
    <source>
        <dbReference type="ARBA" id="ARBA00022989"/>
    </source>
</evidence>
<keyword evidence="4 8" id="KW-1133">Transmembrane helix</keyword>
<dbReference type="Proteomes" id="UP001652620">
    <property type="component" value="Chromosome 3"/>
</dbReference>
<dbReference type="GeneID" id="105233826"/>
<keyword evidence="7" id="KW-0325">Glycoprotein</keyword>
<evidence type="ECO:0000256" key="7">
    <source>
        <dbReference type="ARBA" id="ARBA00023180"/>
    </source>
</evidence>
<evidence type="ECO:0000256" key="5">
    <source>
        <dbReference type="ARBA" id="ARBA00023136"/>
    </source>
</evidence>
<keyword evidence="10" id="KW-1185">Reference proteome</keyword>
<keyword evidence="5 8" id="KW-0472">Membrane</keyword>
<feature type="signal peptide" evidence="9">
    <location>
        <begin position="1"/>
        <end position="23"/>
    </location>
</feature>
<dbReference type="InterPro" id="IPR052192">
    <property type="entry name" value="Insect_Ionotropic_Sensory_Rcpt"/>
</dbReference>
<feature type="transmembrane region" description="Helical" evidence="8">
    <location>
        <begin position="579"/>
        <end position="599"/>
    </location>
</feature>
<organism evidence="10 11">
    <name type="scientific">Bactrocera dorsalis</name>
    <name type="common">Oriental fruit fly</name>
    <name type="synonym">Dacus dorsalis</name>
    <dbReference type="NCBI Taxonomy" id="27457"/>
    <lineage>
        <taxon>Eukaryota</taxon>
        <taxon>Metazoa</taxon>
        <taxon>Ecdysozoa</taxon>
        <taxon>Arthropoda</taxon>
        <taxon>Hexapoda</taxon>
        <taxon>Insecta</taxon>
        <taxon>Pterygota</taxon>
        <taxon>Neoptera</taxon>
        <taxon>Endopterygota</taxon>
        <taxon>Diptera</taxon>
        <taxon>Brachycera</taxon>
        <taxon>Muscomorpha</taxon>
        <taxon>Tephritoidea</taxon>
        <taxon>Tephritidae</taxon>
        <taxon>Bactrocera</taxon>
        <taxon>Bactrocera</taxon>
    </lineage>
</organism>
<evidence type="ECO:0000256" key="9">
    <source>
        <dbReference type="SAM" id="SignalP"/>
    </source>
</evidence>
<proteinExistence type="predicted"/>
<dbReference type="PANTHER" id="PTHR42643">
    <property type="entry name" value="IONOTROPIC RECEPTOR 20A-RELATED"/>
    <property type="match status" value="1"/>
</dbReference>
<keyword evidence="3 8" id="KW-0812">Transmembrane</keyword>
<protein>
    <submittedName>
        <fullName evidence="11">Uncharacterized protein LOC105233826</fullName>
    </submittedName>
</protein>
<feature type="transmembrane region" description="Helical" evidence="8">
    <location>
        <begin position="504"/>
        <end position="522"/>
    </location>
</feature>
<dbReference type="AlphaFoldDB" id="A0A8N4KVX1"/>
<dbReference type="KEGG" id="bdr:105233826"/>
<feature type="transmembrane region" description="Helical" evidence="8">
    <location>
        <begin position="331"/>
        <end position="354"/>
    </location>
</feature>
<keyword evidence="6" id="KW-0675">Receptor</keyword>
<feature type="transmembrane region" description="Helical" evidence="8">
    <location>
        <begin position="366"/>
        <end position="385"/>
    </location>
</feature>
<evidence type="ECO:0000256" key="8">
    <source>
        <dbReference type="SAM" id="Phobius"/>
    </source>
</evidence>
<feature type="transmembrane region" description="Helical" evidence="8">
    <location>
        <begin position="391"/>
        <end position="418"/>
    </location>
</feature>
<comment type="subcellular location">
    <subcellularLocation>
        <location evidence="1">Cell membrane</location>
        <topology evidence="1">Multi-pass membrane protein</topology>
    </subcellularLocation>
</comment>
<gene>
    <name evidence="11" type="primary">LOC105233826</name>
</gene>